<dbReference type="AlphaFoldDB" id="A0A0G4E687"/>
<geneLocation type="plasmid" evidence="1">
    <name>pQBR55</name>
</geneLocation>
<organism evidence="1">
    <name type="scientific">Pseudomonas fluorescens (strain SBW25)</name>
    <dbReference type="NCBI Taxonomy" id="216595"/>
    <lineage>
        <taxon>Bacteria</taxon>
        <taxon>Pseudomonadati</taxon>
        <taxon>Pseudomonadota</taxon>
        <taxon>Gammaproteobacteria</taxon>
        <taxon>Pseudomonadales</taxon>
        <taxon>Pseudomonadaceae</taxon>
        <taxon>Pseudomonas</taxon>
    </lineage>
</organism>
<proteinExistence type="predicted"/>
<protein>
    <submittedName>
        <fullName evidence="1">Uncharacterized protein</fullName>
    </submittedName>
</protein>
<sequence length="150" mass="17718">MQMSFLEAPSESEIQLAVLTKVPQRRRRYLSNVEQFSFLDILAMPEDVFIRVNWSDADIQVMYDRILRDALQTALDRRASPEMREEIWSWINDDSLRPFSFRACCALGTAITEWGVIDHDALRMNIAGMERRTHRMRDERARSQLRRQIA</sequence>
<accession>A0A0G4E687</accession>
<evidence type="ECO:0000313" key="1">
    <source>
        <dbReference type="EMBL" id="CEK42528.1"/>
    </source>
</evidence>
<reference evidence="1" key="1">
    <citation type="submission" date="2014-12" db="EMBL/GenBank/DDBJ databases">
        <authorList>
            <person name="Hall J."/>
        </authorList>
    </citation>
    <scope>NUCLEOTIDE SEQUENCE [LARGE SCALE GENOMIC DNA]</scope>
    <source>
        <strain evidence="1">SBW25</strain>
        <plasmid evidence="1">pQBR55</plasmid>
    </source>
</reference>
<dbReference type="EMBL" id="LN713927">
    <property type="protein sequence ID" value="CEK42528.1"/>
    <property type="molecule type" value="Genomic_DNA"/>
</dbReference>
<reference evidence="1" key="2">
    <citation type="submission" date="2015-06" db="EMBL/GenBank/DDBJ databases">
        <title>Environmentally co-occuring mercury resistance plasmids are genetically and phenotypically diverse and confer variable context-dependent fitness effects.</title>
        <authorList>
            <person name="Hall J.P.J."/>
            <person name="Harrison E."/>
            <person name="Lilley A.K."/>
            <person name="Paterson S."/>
            <person name="Spiers A.J."/>
            <person name="Brockhurst M.A."/>
        </authorList>
    </citation>
    <scope>NUCLEOTIDE SEQUENCE [LARGE SCALE GENOMIC DNA]</scope>
    <source>
        <strain evidence="1">SBW25</strain>
        <plasmid evidence="1">pQBR55</plasmid>
    </source>
</reference>
<gene>
    <name evidence="1" type="ORF">PQBR55_0149</name>
</gene>
<keyword evidence="1" id="KW-0614">Plasmid</keyword>
<name>A0A0G4E687_PSEFS</name>
<dbReference type="RefSeq" id="WP_176456082.1">
    <property type="nucleotide sequence ID" value="NZ_LN713927.1"/>
</dbReference>